<evidence type="ECO:0000256" key="11">
    <source>
        <dbReference type="ARBA" id="ARBA00038377"/>
    </source>
</evidence>
<keyword evidence="3 12" id="KW-0245">EGF-like domain</keyword>
<feature type="disulfide bond" evidence="12">
    <location>
        <begin position="209"/>
        <end position="218"/>
    </location>
</feature>
<reference evidence="16" key="2">
    <citation type="submission" date="2025-09" db="UniProtKB">
        <authorList>
            <consortium name="Ensembl"/>
        </authorList>
    </citation>
    <scope>IDENTIFICATION</scope>
</reference>
<keyword evidence="6" id="KW-0677">Repeat</keyword>
<evidence type="ECO:0000256" key="12">
    <source>
        <dbReference type="PROSITE-ProRule" id="PRU00076"/>
    </source>
</evidence>
<evidence type="ECO:0000259" key="14">
    <source>
        <dbReference type="PROSITE" id="PS50026"/>
    </source>
</evidence>
<evidence type="ECO:0000256" key="7">
    <source>
        <dbReference type="ARBA" id="ARBA00022989"/>
    </source>
</evidence>
<dbReference type="Gene3D" id="2.10.25.10">
    <property type="entry name" value="Laminin"/>
    <property type="match status" value="1"/>
</dbReference>
<evidence type="ECO:0000256" key="6">
    <source>
        <dbReference type="ARBA" id="ARBA00022737"/>
    </source>
</evidence>
<dbReference type="InterPro" id="IPR052485">
    <property type="entry name" value="MEGF_diff_regulators"/>
</dbReference>
<protein>
    <submittedName>
        <fullName evidence="16">Multiple EGF-like-domains 10</fullName>
    </submittedName>
</protein>
<evidence type="ECO:0000256" key="5">
    <source>
        <dbReference type="ARBA" id="ARBA00022729"/>
    </source>
</evidence>
<dbReference type="FunFam" id="2.170.300.10:FF:000043">
    <property type="entry name" value="Multiple EGF-like-domains 10"/>
    <property type="match status" value="1"/>
</dbReference>
<dbReference type="Pfam" id="PF07546">
    <property type="entry name" value="EMI"/>
    <property type="match status" value="1"/>
</dbReference>
<evidence type="ECO:0000256" key="3">
    <source>
        <dbReference type="ARBA" id="ARBA00022536"/>
    </source>
</evidence>
<dbReference type="Gene3D" id="2.170.300.10">
    <property type="entry name" value="Tie2 ligand-binding domain superfamily"/>
    <property type="match status" value="1"/>
</dbReference>
<evidence type="ECO:0000256" key="4">
    <source>
        <dbReference type="ARBA" id="ARBA00022692"/>
    </source>
</evidence>
<keyword evidence="8" id="KW-0472">Membrane</keyword>
<dbReference type="PRINTS" id="PR00011">
    <property type="entry name" value="EGFLAMININ"/>
</dbReference>
<comment type="similarity">
    <text evidence="11">Belongs to the MEGF family.</text>
</comment>
<keyword evidence="5 13" id="KW-0732">Signal</keyword>
<dbReference type="GO" id="GO:0005886">
    <property type="term" value="C:plasma membrane"/>
    <property type="evidence" value="ECO:0007669"/>
    <property type="project" value="UniProtKB-SubCell"/>
</dbReference>
<keyword evidence="10" id="KW-0325">Glycoprotein</keyword>
<dbReference type="SMART" id="SM00180">
    <property type="entry name" value="EGF_Lam"/>
    <property type="match status" value="2"/>
</dbReference>
<dbReference type="PROSITE" id="PS51041">
    <property type="entry name" value="EMI"/>
    <property type="match status" value="1"/>
</dbReference>
<evidence type="ECO:0000256" key="2">
    <source>
        <dbReference type="ARBA" id="ARBA00022475"/>
    </source>
</evidence>
<sequence>MMSSCSPLPLAVTCCLIALTSSLNLDDPNVCSHWESYSVTVQESYAHPFDQIYYTSCADILNWFKCTQHRVSYRTAYRRGEKTMHRRKSQCCPGFYQSRDRCVPHCAEKCVHGRCVAPSSCQCEPGWGGSDCSSACDGDHWGPHCSSRCQCQNEALCNPITGACLCAPGYRGWRCEDLCERSTYGHGCQQRCLCQNNATCHHVTGECVCSPGYTGAFCEDLCPPGKHGRQCEERCPCQNGGVCHHVTGECSCPAGWMVHKPKSRSLEVINISDSSCLGIGSVVLLLGFVLKRCDSSVLVLFSGNGVWTAVSGGTLREELLTGVSVP</sequence>
<proteinExistence type="inferred from homology"/>
<dbReference type="PROSITE" id="PS50026">
    <property type="entry name" value="EGF_3"/>
    <property type="match status" value="2"/>
</dbReference>
<evidence type="ECO:0000313" key="17">
    <source>
        <dbReference type="Proteomes" id="UP000694427"/>
    </source>
</evidence>
<evidence type="ECO:0000256" key="1">
    <source>
        <dbReference type="ARBA" id="ARBA00004162"/>
    </source>
</evidence>
<dbReference type="SMART" id="SM00181">
    <property type="entry name" value="EGF"/>
    <property type="match status" value="4"/>
</dbReference>
<keyword evidence="4" id="KW-0812">Transmembrane</keyword>
<organism evidence="16 17">
    <name type="scientific">Cyprinus carpio</name>
    <name type="common">Common carp</name>
    <dbReference type="NCBI Taxonomy" id="7962"/>
    <lineage>
        <taxon>Eukaryota</taxon>
        <taxon>Metazoa</taxon>
        <taxon>Chordata</taxon>
        <taxon>Craniata</taxon>
        <taxon>Vertebrata</taxon>
        <taxon>Euteleostomi</taxon>
        <taxon>Actinopterygii</taxon>
        <taxon>Neopterygii</taxon>
        <taxon>Teleostei</taxon>
        <taxon>Ostariophysi</taxon>
        <taxon>Cypriniformes</taxon>
        <taxon>Cyprinidae</taxon>
        <taxon>Cyprininae</taxon>
        <taxon>Cyprinus</taxon>
    </lineage>
</organism>
<dbReference type="Pfam" id="PF00053">
    <property type="entry name" value="EGF_laminin"/>
    <property type="match status" value="1"/>
</dbReference>
<dbReference type="Ensembl" id="ENSCCRT00010123241.1">
    <property type="protein sequence ID" value="ENSCCRP00010110773.1"/>
    <property type="gene ID" value="ENSCCRG00010048823.1"/>
</dbReference>
<dbReference type="InterPro" id="IPR013032">
    <property type="entry name" value="EGF-like_CS"/>
</dbReference>
<keyword evidence="17" id="KW-1185">Reference proteome</keyword>
<accession>A0A8C1PWN9</accession>
<dbReference type="PANTHER" id="PTHR24052:SF13">
    <property type="entry name" value="MULTIPLE EGF LIKE DOMAINS 11"/>
    <property type="match status" value="1"/>
</dbReference>
<name>A0A8C1PWN9_CYPCA</name>
<comment type="subcellular location">
    <subcellularLocation>
        <location evidence="1">Cell membrane</location>
        <topology evidence="1">Single-pass membrane protein</topology>
    </subcellularLocation>
</comment>
<feature type="signal peptide" evidence="13">
    <location>
        <begin position="1"/>
        <end position="22"/>
    </location>
</feature>
<dbReference type="FunFam" id="2.10.25.10:FF:000114">
    <property type="entry name" value="Multiple epidermal growth factor-like domains protein 11"/>
    <property type="match status" value="1"/>
</dbReference>
<feature type="disulfide bond" evidence="12">
    <location>
        <begin position="166"/>
        <end position="175"/>
    </location>
</feature>
<dbReference type="AlphaFoldDB" id="A0A8C1PWN9"/>
<evidence type="ECO:0000256" key="13">
    <source>
        <dbReference type="SAM" id="SignalP"/>
    </source>
</evidence>
<dbReference type="InterPro" id="IPR011489">
    <property type="entry name" value="EMI_domain"/>
</dbReference>
<feature type="domain" description="EMI" evidence="15">
    <location>
        <begin position="27"/>
        <end position="104"/>
    </location>
</feature>
<keyword evidence="9 12" id="KW-1015">Disulfide bond</keyword>
<evidence type="ECO:0000256" key="10">
    <source>
        <dbReference type="ARBA" id="ARBA00023180"/>
    </source>
</evidence>
<dbReference type="Pfam" id="PF12661">
    <property type="entry name" value="hEGF"/>
    <property type="match status" value="2"/>
</dbReference>
<evidence type="ECO:0000259" key="15">
    <source>
        <dbReference type="PROSITE" id="PS51041"/>
    </source>
</evidence>
<feature type="domain" description="EGF-like" evidence="14">
    <location>
        <begin position="141"/>
        <end position="176"/>
    </location>
</feature>
<keyword evidence="2" id="KW-1003">Cell membrane</keyword>
<dbReference type="InterPro" id="IPR000742">
    <property type="entry name" value="EGF"/>
</dbReference>
<dbReference type="PROSITE" id="PS00022">
    <property type="entry name" value="EGF_1"/>
    <property type="match status" value="3"/>
</dbReference>
<feature type="domain" description="EGF-like" evidence="14">
    <location>
        <begin position="184"/>
        <end position="219"/>
    </location>
</feature>
<dbReference type="PANTHER" id="PTHR24052">
    <property type="entry name" value="DELTA-RELATED"/>
    <property type="match status" value="1"/>
</dbReference>
<reference evidence="16" key="1">
    <citation type="submission" date="2025-08" db="UniProtKB">
        <authorList>
            <consortium name="Ensembl"/>
        </authorList>
    </citation>
    <scope>IDENTIFICATION</scope>
</reference>
<evidence type="ECO:0000313" key="16">
    <source>
        <dbReference type="Ensembl" id="ENSCCRP00010110773.1"/>
    </source>
</evidence>
<dbReference type="InterPro" id="IPR002049">
    <property type="entry name" value="LE_dom"/>
</dbReference>
<feature type="chain" id="PRO_5034939691" evidence="13">
    <location>
        <begin position="23"/>
        <end position="326"/>
    </location>
</feature>
<dbReference type="Proteomes" id="UP000694427">
    <property type="component" value="Unplaced"/>
</dbReference>
<dbReference type="Pfam" id="PF23301">
    <property type="entry name" value="EGF_PEAR1L"/>
    <property type="match status" value="1"/>
</dbReference>
<keyword evidence="7" id="KW-1133">Transmembrane helix</keyword>
<evidence type="ECO:0000256" key="9">
    <source>
        <dbReference type="ARBA" id="ARBA00023157"/>
    </source>
</evidence>
<evidence type="ECO:0000256" key="8">
    <source>
        <dbReference type="ARBA" id="ARBA00023136"/>
    </source>
</evidence>
<comment type="caution">
    <text evidence="12">Lacks conserved residue(s) required for the propagation of feature annotation.</text>
</comment>
<dbReference type="InterPro" id="IPR057138">
    <property type="entry name" value="EGF_PEAR1L-like"/>
</dbReference>